<organism evidence="1 2">
    <name type="scientific">Denitrobaculum tricleocarpae</name>
    <dbReference type="NCBI Taxonomy" id="2591009"/>
    <lineage>
        <taxon>Bacteria</taxon>
        <taxon>Pseudomonadati</taxon>
        <taxon>Pseudomonadota</taxon>
        <taxon>Alphaproteobacteria</taxon>
        <taxon>Rhodospirillales</taxon>
        <taxon>Rhodospirillaceae</taxon>
        <taxon>Denitrobaculum</taxon>
    </lineage>
</organism>
<dbReference type="AlphaFoldDB" id="A0A545T0A6"/>
<proteinExistence type="predicted"/>
<dbReference type="RefSeq" id="WP_142899678.1">
    <property type="nucleotide sequence ID" value="NZ_ML660067.1"/>
</dbReference>
<comment type="caution">
    <text evidence="1">The sequence shown here is derived from an EMBL/GenBank/DDBJ whole genome shotgun (WGS) entry which is preliminary data.</text>
</comment>
<evidence type="ECO:0000313" key="1">
    <source>
        <dbReference type="EMBL" id="TQV70609.1"/>
    </source>
</evidence>
<accession>A0A545T0A6</accession>
<evidence type="ECO:0000313" key="2">
    <source>
        <dbReference type="Proteomes" id="UP000315252"/>
    </source>
</evidence>
<dbReference type="EMBL" id="VHSH01000016">
    <property type="protein sequence ID" value="TQV70609.1"/>
    <property type="molecule type" value="Genomic_DNA"/>
</dbReference>
<name>A0A545T0A6_9PROT</name>
<keyword evidence="2" id="KW-1185">Reference proteome</keyword>
<gene>
    <name evidence="1" type="ORF">FKG95_27510</name>
</gene>
<dbReference type="Proteomes" id="UP000315252">
    <property type="component" value="Unassembled WGS sequence"/>
</dbReference>
<protein>
    <submittedName>
        <fullName evidence="1">Uncharacterized protein</fullName>
    </submittedName>
</protein>
<sequence length="152" mass="16803">MNQFTQSDNSVPEIVFQGAVQIDPQAHCDDEILSLLEEWDSRPTPSNPGAAIFELDNTFGFTISYDGKASGYWPDPESNMLSETLVRSFLFSNGICELTDLGHRLYLANYKLIAMDGQEYQLVCPFPTASGNIGGLVVVCLNKRITQPYALS</sequence>
<reference evidence="1 2" key="1">
    <citation type="submission" date="2019-06" db="EMBL/GenBank/DDBJ databases">
        <title>Whole genome sequence for Rhodospirillaceae sp. R148.</title>
        <authorList>
            <person name="Wang G."/>
        </authorList>
    </citation>
    <scope>NUCLEOTIDE SEQUENCE [LARGE SCALE GENOMIC DNA]</scope>
    <source>
        <strain evidence="1 2">R148</strain>
    </source>
</reference>